<evidence type="ECO:0000256" key="1">
    <source>
        <dbReference type="ARBA" id="ARBA00023015"/>
    </source>
</evidence>
<dbReference type="Proteomes" id="UP001222118">
    <property type="component" value="Chromosome"/>
</dbReference>
<keyword evidence="3" id="KW-0804">Transcription</keyword>
<dbReference type="PROSITE" id="PS50987">
    <property type="entry name" value="HTH_ARSR_2"/>
    <property type="match status" value="1"/>
</dbReference>
<accession>A0ABY7YVJ3</accession>
<dbReference type="CDD" id="cd00090">
    <property type="entry name" value="HTH_ARSR"/>
    <property type="match status" value="1"/>
</dbReference>
<keyword evidence="2" id="KW-0238">DNA-binding</keyword>
<dbReference type="PANTHER" id="PTHR43132:SF2">
    <property type="entry name" value="ARSENICAL RESISTANCE OPERON REPRESSOR ARSR-RELATED"/>
    <property type="match status" value="1"/>
</dbReference>
<evidence type="ECO:0000259" key="4">
    <source>
        <dbReference type="PROSITE" id="PS50987"/>
    </source>
</evidence>
<dbReference type="PANTHER" id="PTHR43132">
    <property type="entry name" value="ARSENICAL RESISTANCE OPERON REPRESSOR ARSR-RELATED"/>
    <property type="match status" value="1"/>
</dbReference>
<dbReference type="Pfam" id="PF01022">
    <property type="entry name" value="HTH_5"/>
    <property type="match status" value="1"/>
</dbReference>
<dbReference type="NCBIfam" id="NF033788">
    <property type="entry name" value="HTH_metalloreg"/>
    <property type="match status" value="1"/>
</dbReference>
<evidence type="ECO:0000256" key="2">
    <source>
        <dbReference type="ARBA" id="ARBA00023125"/>
    </source>
</evidence>
<dbReference type="RefSeq" id="WP_282210785.1">
    <property type="nucleotide sequence ID" value="NZ_CP118247.1"/>
</dbReference>
<evidence type="ECO:0000313" key="5">
    <source>
        <dbReference type="EMBL" id="WDR05266.1"/>
    </source>
</evidence>
<evidence type="ECO:0000256" key="3">
    <source>
        <dbReference type="ARBA" id="ARBA00023163"/>
    </source>
</evidence>
<keyword evidence="6" id="KW-1185">Reference proteome</keyword>
<proteinExistence type="predicted"/>
<dbReference type="InterPro" id="IPR001845">
    <property type="entry name" value="HTH_ArsR_DNA-bd_dom"/>
</dbReference>
<dbReference type="InterPro" id="IPR036388">
    <property type="entry name" value="WH-like_DNA-bd_sf"/>
</dbReference>
<gene>
    <name evidence="5" type="ORF">PSQ90_13350</name>
</gene>
<dbReference type="EMBL" id="CP118247">
    <property type="protein sequence ID" value="WDR05266.1"/>
    <property type="molecule type" value="Genomic_DNA"/>
</dbReference>
<dbReference type="Gene3D" id="1.10.10.10">
    <property type="entry name" value="Winged helix-like DNA-binding domain superfamily/Winged helix DNA-binding domain"/>
    <property type="match status" value="1"/>
</dbReference>
<reference evidence="5 6" key="1">
    <citation type="submission" date="2023-02" db="EMBL/GenBank/DDBJ databases">
        <title>Devosia chondri sp. nov., isolated from the phycosphere of marine algae.</title>
        <authorList>
            <person name="Kim J.M."/>
            <person name="Lee J.K."/>
            <person name="Choi B.J."/>
            <person name="Bayburt H."/>
            <person name="Jeon C.O."/>
        </authorList>
    </citation>
    <scope>NUCLEOTIDE SEQUENCE [LARGE SCALE GENOMIC DNA]</scope>
    <source>
        <strain evidence="5 6">G2-5</strain>
    </source>
</reference>
<dbReference type="SMART" id="SM00418">
    <property type="entry name" value="HTH_ARSR"/>
    <property type="match status" value="1"/>
</dbReference>
<organism evidence="5 6">
    <name type="scientific">Devosia rhodophyticola</name>
    <dbReference type="NCBI Taxonomy" id="3026423"/>
    <lineage>
        <taxon>Bacteria</taxon>
        <taxon>Pseudomonadati</taxon>
        <taxon>Pseudomonadota</taxon>
        <taxon>Alphaproteobacteria</taxon>
        <taxon>Hyphomicrobiales</taxon>
        <taxon>Devosiaceae</taxon>
        <taxon>Devosia</taxon>
    </lineage>
</organism>
<protein>
    <submittedName>
        <fullName evidence="5">Metalloregulator ArsR/SmtB family transcription factor</fullName>
    </submittedName>
</protein>
<dbReference type="PRINTS" id="PR00778">
    <property type="entry name" value="HTHARSR"/>
</dbReference>
<evidence type="ECO:0000313" key="6">
    <source>
        <dbReference type="Proteomes" id="UP001222118"/>
    </source>
</evidence>
<dbReference type="InterPro" id="IPR036390">
    <property type="entry name" value="WH_DNA-bd_sf"/>
</dbReference>
<dbReference type="InterPro" id="IPR051011">
    <property type="entry name" value="Metal_resp_trans_reg"/>
</dbReference>
<sequence length="103" mass="11346">MSTMDVKELEPRAEEAALLLTAMANTKRLLILCNLLGGERSVSELSELVALEQSPLSQHLGKLRALGLVRTRRDGQSIRYSLASDNVTKVLEALYDIYCAPES</sequence>
<name>A0ABY7YVJ3_9HYPH</name>
<dbReference type="SUPFAM" id="SSF46785">
    <property type="entry name" value="Winged helix' DNA-binding domain"/>
    <property type="match status" value="1"/>
</dbReference>
<keyword evidence="1" id="KW-0805">Transcription regulation</keyword>
<dbReference type="InterPro" id="IPR011991">
    <property type="entry name" value="ArsR-like_HTH"/>
</dbReference>
<feature type="domain" description="HTH arsR-type" evidence="4">
    <location>
        <begin position="9"/>
        <end position="102"/>
    </location>
</feature>